<keyword evidence="8" id="KW-1185">Reference proteome</keyword>
<keyword evidence="4" id="KW-0804">Transcription</keyword>
<evidence type="ECO:0000256" key="1">
    <source>
        <dbReference type="ARBA" id="ARBA00004123"/>
    </source>
</evidence>
<keyword evidence="5" id="KW-0539">Nucleus</keyword>
<dbReference type="SUPFAM" id="SSF101936">
    <property type="entry name" value="DNA-binding pseudobarrel domain"/>
    <property type="match status" value="1"/>
</dbReference>
<dbReference type="Proteomes" id="UP001372338">
    <property type="component" value="Unassembled WGS sequence"/>
</dbReference>
<comment type="caution">
    <text evidence="7">The sequence shown here is derived from an EMBL/GenBank/DDBJ whole genome shotgun (WGS) entry which is preliminary data.</text>
</comment>
<dbReference type="GO" id="GO:0005634">
    <property type="term" value="C:nucleus"/>
    <property type="evidence" value="ECO:0007669"/>
    <property type="project" value="UniProtKB-SubCell"/>
</dbReference>
<evidence type="ECO:0000313" key="8">
    <source>
        <dbReference type="Proteomes" id="UP001372338"/>
    </source>
</evidence>
<protein>
    <submittedName>
        <fullName evidence="7">Uncharacterized protein</fullName>
    </submittedName>
</protein>
<comment type="subcellular location">
    <subcellularLocation>
        <location evidence="1">Nucleus</location>
    </subcellularLocation>
</comment>
<feature type="compositionally biased region" description="Polar residues" evidence="6">
    <location>
        <begin position="225"/>
        <end position="240"/>
    </location>
</feature>
<dbReference type="AlphaFoldDB" id="A0AAN9J1K8"/>
<accession>A0AAN9J1K8</accession>
<evidence type="ECO:0000256" key="3">
    <source>
        <dbReference type="ARBA" id="ARBA00023125"/>
    </source>
</evidence>
<feature type="region of interest" description="Disordered" evidence="6">
    <location>
        <begin position="196"/>
        <end position="240"/>
    </location>
</feature>
<name>A0AAN9J1K8_CROPI</name>
<reference evidence="7 8" key="1">
    <citation type="submission" date="2024-01" db="EMBL/GenBank/DDBJ databases">
        <title>The genomes of 5 underutilized Papilionoideae crops provide insights into root nodulation and disease resistanc.</title>
        <authorList>
            <person name="Yuan L."/>
        </authorList>
    </citation>
    <scope>NUCLEOTIDE SEQUENCE [LARGE SCALE GENOMIC DNA]</scope>
    <source>
        <strain evidence="7">ZHUSHIDOU_FW_LH</strain>
        <tissue evidence="7">Leaf</tissue>
    </source>
</reference>
<keyword evidence="3" id="KW-0238">DNA-binding</keyword>
<sequence length="240" mass="27662">MTANQPMETSPVLGKLEVCYDAKKDYFHVDKEFVVAHHNSLGVNWNIYTPEGRKFKFFFLQGFITLTGRVLGGWKEFCQEENINHGDKDMASISIADLKAGRESRILHARVNRAWKVIHRGNIIRYMHIVLIDAQIEDPYGFPPAIYTLCEREFVFLIDVNLRHNILRKKESYTILQMIDDGDIIKAFHESTTTNQEMTSLSAENDPYALKTPDNNVQRKKKSFAENQQDIPGLSQLQTP</sequence>
<evidence type="ECO:0000313" key="7">
    <source>
        <dbReference type="EMBL" id="KAK7289996.1"/>
    </source>
</evidence>
<gene>
    <name evidence="7" type="ORF">RIF29_04086</name>
</gene>
<dbReference type="InterPro" id="IPR015300">
    <property type="entry name" value="DNA-bd_pseudobarrel_sf"/>
</dbReference>
<dbReference type="EMBL" id="JAYWIO010000001">
    <property type="protein sequence ID" value="KAK7289996.1"/>
    <property type="molecule type" value="Genomic_DNA"/>
</dbReference>
<keyword evidence="2" id="KW-0805">Transcription regulation</keyword>
<evidence type="ECO:0000256" key="4">
    <source>
        <dbReference type="ARBA" id="ARBA00023163"/>
    </source>
</evidence>
<evidence type="ECO:0000256" key="2">
    <source>
        <dbReference type="ARBA" id="ARBA00023015"/>
    </source>
</evidence>
<proteinExistence type="predicted"/>
<organism evidence="7 8">
    <name type="scientific">Crotalaria pallida</name>
    <name type="common">Smooth rattlebox</name>
    <name type="synonym">Crotalaria striata</name>
    <dbReference type="NCBI Taxonomy" id="3830"/>
    <lineage>
        <taxon>Eukaryota</taxon>
        <taxon>Viridiplantae</taxon>
        <taxon>Streptophyta</taxon>
        <taxon>Embryophyta</taxon>
        <taxon>Tracheophyta</taxon>
        <taxon>Spermatophyta</taxon>
        <taxon>Magnoliopsida</taxon>
        <taxon>eudicotyledons</taxon>
        <taxon>Gunneridae</taxon>
        <taxon>Pentapetalae</taxon>
        <taxon>rosids</taxon>
        <taxon>fabids</taxon>
        <taxon>Fabales</taxon>
        <taxon>Fabaceae</taxon>
        <taxon>Papilionoideae</taxon>
        <taxon>50 kb inversion clade</taxon>
        <taxon>genistoids sensu lato</taxon>
        <taxon>core genistoids</taxon>
        <taxon>Crotalarieae</taxon>
        <taxon>Crotalaria</taxon>
    </lineage>
</organism>
<evidence type="ECO:0000256" key="6">
    <source>
        <dbReference type="SAM" id="MobiDB-lite"/>
    </source>
</evidence>
<dbReference type="GO" id="GO:0003677">
    <property type="term" value="F:DNA binding"/>
    <property type="evidence" value="ECO:0007669"/>
    <property type="project" value="UniProtKB-KW"/>
</dbReference>
<evidence type="ECO:0000256" key="5">
    <source>
        <dbReference type="ARBA" id="ARBA00023242"/>
    </source>
</evidence>